<comment type="caution">
    <text evidence="2">The sequence shown here is derived from an EMBL/GenBank/DDBJ whole genome shotgun (WGS) entry which is preliminary data.</text>
</comment>
<reference evidence="2 3" key="1">
    <citation type="journal article" date="2019" name="Sci. Rep.">
        <title>Orb-weaving spider Araneus ventricosus genome elucidates the spidroin gene catalogue.</title>
        <authorList>
            <person name="Kono N."/>
            <person name="Nakamura H."/>
            <person name="Ohtoshi R."/>
            <person name="Moran D.A.P."/>
            <person name="Shinohara A."/>
            <person name="Yoshida Y."/>
            <person name="Fujiwara M."/>
            <person name="Mori M."/>
            <person name="Tomita M."/>
            <person name="Arakawa K."/>
        </authorList>
    </citation>
    <scope>NUCLEOTIDE SEQUENCE [LARGE SCALE GENOMIC DNA]</scope>
</reference>
<dbReference type="AlphaFoldDB" id="A0A4Y2ISE8"/>
<accession>A0A4Y2ISE8</accession>
<organism evidence="2 3">
    <name type="scientific">Araneus ventricosus</name>
    <name type="common">Orbweaver spider</name>
    <name type="synonym">Epeira ventricosa</name>
    <dbReference type="NCBI Taxonomy" id="182803"/>
    <lineage>
        <taxon>Eukaryota</taxon>
        <taxon>Metazoa</taxon>
        <taxon>Ecdysozoa</taxon>
        <taxon>Arthropoda</taxon>
        <taxon>Chelicerata</taxon>
        <taxon>Arachnida</taxon>
        <taxon>Araneae</taxon>
        <taxon>Araneomorphae</taxon>
        <taxon>Entelegynae</taxon>
        <taxon>Araneoidea</taxon>
        <taxon>Araneidae</taxon>
        <taxon>Araneus</taxon>
    </lineage>
</organism>
<sequence length="156" mass="16785">MIVQWPQKESGNSGLSDSKSILLLQENRASSFVASSSLPQRPSTTPASPSHPFFTLSSSLLGERSRKPSTNHVHLVSGAHLSEPSPYLSGFVLPLSGFSCLEIIDPFITCPLKRPRAPTPTSPLAAFNESPAEAPVLSWPQREKRPNDLGILGRSA</sequence>
<keyword evidence="3" id="KW-1185">Reference proteome</keyword>
<evidence type="ECO:0000256" key="1">
    <source>
        <dbReference type="SAM" id="MobiDB-lite"/>
    </source>
</evidence>
<protein>
    <submittedName>
        <fullName evidence="2">Uncharacterized protein</fullName>
    </submittedName>
</protein>
<evidence type="ECO:0000313" key="3">
    <source>
        <dbReference type="Proteomes" id="UP000499080"/>
    </source>
</evidence>
<proteinExistence type="predicted"/>
<evidence type="ECO:0000313" key="2">
    <source>
        <dbReference type="EMBL" id="GBM80717.1"/>
    </source>
</evidence>
<gene>
    <name evidence="2" type="ORF">AVEN_137234_1</name>
</gene>
<dbReference type="Proteomes" id="UP000499080">
    <property type="component" value="Unassembled WGS sequence"/>
</dbReference>
<name>A0A4Y2ISE8_ARAVE</name>
<dbReference type="EMBL" id="BGPR01002899">
    <property type="protein sequence ID" value="GBM80717.1"/>
    <property type="molecule type" value="Genomic_DNA"/>
</dbReference>
<feature type="region of interest" description="Disordered" evidence="1">
    <location>
        <begin position="134"/>
        <end position="156"/>
    </location>
</feature>